<reference evidence="2 3" key="1">
    <citation type="journal article" date="2018" name="ISME J.">
        <title>Involvement of Burkholderiaceae and sulfurous volatiles in disease-suppressive soils.</title>
        <authorList>
            <person name="Carrion V.J."/>
            <person name="Cordovez V."/>
            <person name="Tyc O."/>
            <person name="Etalo D.W."/>
            <person name="de Bruijn I."/>
            <person name="de Jager V.C."/>
            <person name="Medema M.H."/>
            <person name="Eberl L."/>
            <person name="Raaijmakers J.M."/>
        </authorList>
    </citation>
    <scope>NUCLEOTIDE SEQUENCE [LARGE SCALE GENOMIC DNA]</scope>
    <source>
        <strain evidence="3">mHSR5</strain>
    </source>
</reference>
<evidence type="ECO:0008006" key="4">
    <source>
        <dbReference type="Google" id="ProtNLM"/>
    </source>
</evidence>
<gene>
    <name evidence="2" type="ORF">CUJ89_30575</name>
</gene>
<feature type="region of interest" description="Disordered" evidence="1">
    <location>
        <begin position="140"/>
        <end position="159"/>
    </location>
</feature>
<dbReference type="Proteomes" id="UP000253104">
    <property type="component" value="Chromosome mHSR5_B"/>
</dbReference>
<dbReference type="AlphaFoldDB" id="A0A2Z5N820"/>
<dbReference type="OrthoDB" id="9008720at2"/>
<evidence type="ECO:0000256" key="1">
    <source>
        <dbReference type="SAM" id="MobiDB-lite"/>
    </source>
</evidence>
<organism evidence="2 3">
    <name type="scientific">Burkholderia pyrrocinia</name>
    <name type="common">Pseudomonas pyrrocinia</name>
    <dbReference type="NCBI Taxonomy" id="60550"/>
    <lineage>
        <taxon>Bacteria</taxon>
        <taxon>Pseudomonadati</taxon>
        <taxon>Pseudomonadota</taxon>
        <taxon>Betaproteobacteria</taxon>
        <taxon>Burkholderiales</taxon>
        <taxon>Burkholderiaceae</taxon>
        <taxon>Burkholderia</taxon>
        <taxon>Burkholderia cepacia complex</taxon>
    </lineage>
</organism>
<protein>
    <recommendedName>
        <fullName evidence="4">DUF3304 domain-containing protein</fullName>
    </recommendedName>
</protein>
<dbReference type="RefSeq" id="WP_114181650.1">
    <property type="nucleotide sequence ID" value="NZ_CP024903.1"/>
</dbReference>
<dbReference type="EMBL" id="CP024903">
    <property type="protein sequence ID" value="AXF25286.1"/>
    <property type="molecule type" value="Genomic_DNA"/>
</dbReference>
<sequence length="159" mass="17412">MLNGMRRAVRQVVAIEIAIAGGLWGVQAHAESNGPYRVAGFNYTDRGIYSLVIDGFGAGSVHARQFGGGGGTVCCMAVPRGTKTWHLKVTYDLTPEEDAKNLSPEIYETEIAVPKLPNKRDGYIEFHFLPDRKIEAKWVEYPTGPRNPNTTSNASSKTN</sequence>
<name>A0A2Z5N820_BURPY</name>
<proteinExistence type="predicted"/>
<evidence type="ECO:0000313" key="3">
    <source>
        <dbReference type="Proteomes" id="UP000253104"/>
    </source>
</evidence>
<dbReference type="InterPro" id="IPR021733">
    <property type="entry name" value="DUF3304"/>
</dbReference>
<evidence type="ECO:0000313" key="2">
    <source>
        <dbReference type="EMBL" id="AXF25286.1"/>
    </source>
</evidence>
<accession>A0A2Z5N820</accession>
<dbReference type="Pfam" id="PF11745">
    <property type="entry name" value="DUF3304"/>
    <property type="match status" value="1"/>
</dbReference>
<feature type="compositionally biased region" description="Polar residues" evidence="1">
    <location>
        <begin position="146"/>
        <end position="159"/>
    </location>
</feature>